<feature type="binding site" evidence="6">
    <location>
        <position position="209"/>
    </location>
    <ligand>
        <name>ATP</name>
        <dbReference type="ChEBI" id="CHEBI:30616"/>
    </ligand>
</feature>
<keyword evidence="4" id="KW-0418">Kinase</keyword>
<dbReference type="PROSITE" id="PS00107">
    <property type="entry name" value="PROTEIN_KINASE_ATP"/>
    <property type="match status" value="1"/>
</dbReference>
<comment type="caution">
    <text evidence="10">The sequence shown here is derived from an EMBL/GenBank/DDBJ whole genome shotgun (WGS) entry which is preliminary data.</text>
</comment>
<dbReference type="InterPro" id="IPR011009">
    <property type="entry name" value="Kinase-like_dom_sf"/>
</dbReference>
<keyword evidence="7" id="KW-0175">Coiled coil</keyword>
<gene>
    <name evidence="10" type="ORF">TeGR_g11094</name>
</gene>
<dbReference type="PANTHER" id="PTHR24346">
    <property type="entry name" value="MAP/MICROTUBULE AFFINITY-REGULATING KINASE"/>
    <property type="match status" value="1"/>
</dbReference>
<sequence>MPILLVVGDTSISGHTGSSKSQHELNLVTETIEAKLSLGVGASGAERIKDPLSVLSGIVDDVHEADGGSRLAAYQIFVDGPPSQREWGGPSEQTNSLALEEENNKLKEELREANERISRMNEQQKKLYEGFRLLRSKYDELKTDCGVTIWGYVPAKVKGFSAIEQPNLDVFETDSRVGQYKLHEVLGEGQFADVRLATKSSSNKKLAVKIMRKDKVVSISSLKRVQNEISVLKRVQHANIVTFVDTIFTAKFIYLFVELGGPDLFEFFDSHLEGVTESTALEIIAGIMRPVAYLHERGICHRDLKPENILLKVSKGERVSSSMIQLCDFGLCRQGLNRVDKTLTEFCGSPGFFAPEMICGGGKYNGLAVDVWSVGCIMLELLLGHDRFCEEWMSGYDYDIIQRPSEFEDIIGSAVENMDLSHTSRSIQDFAGSCLAMDPDKRGSAADLMKSEWMSEIEEEREVAEAKEEGGWMSCSDSEKGTPSEPNSPLLGPSEPNSPLHYYDVPDPKSSTDSLVSLVEGKEVQLGLPISSAGNSCDNLLLRRANSRDSIAASPTYETMSRMRQMMSAPSPGSASEGGEAGGEGGAGAGAGGAGGKKSIDVSLRARRHFAANIDTEERTGQGGGGVGGLVGGSGSGSGRRTDVSFPPIEPQTPSLSAARKTLGDVAGGGKGKGEFFL</sequence>
<evidence type="ECO:0000313" key="10">
    <source>
        <dbReference type="EMBL" id="GMI38969.1"/>
    </source>
</evidence>
<reference evidence="10 11" key="1">
    <citation type="journal article" date="2023" name="Commun. Biol.">
        <title>Genome analysis of Parmales, the sister group of diatoms, reveals the evolutionary specialization of diatoms from phago-mixotrophs to photoautotrophs.</title>
        <authorList>
            <person name="Ban H."/>
            <person name="Sato S."/>
            <person name="Yoshikawa S."/>
            <person name="Yamada K."/>
            <person name="Nakamura Y."/>
            <person name="Ichinomiya M."/>
            <person name="Sato N."/>
            <person name="Blanc-Mathieu R."/>
            <person name="Endo H."/>
            <person name="Kuwata A."/>
            <person name="Ogata H."/>
        </authorList>
    </citation>
    <scope>NUCLEOTIDE SEQUENCE [LARGE SCALE GENOMIC DNA]</scope>
</reference>
<dbReference type="PANTHER" id="PTHR24346:SF82">
    <property type="entry name" value="KP78A-RELATED"/>
    <property type="match status" value="1"/>
</dbReference>
<dbReference type="PROSITE" id="PS00108">
    <property type="entry name" value="PROTEIN_KINASE_ST"/>
    <property type="match status" value="1"/>
</dbReference>
<keyword evidence="11" id="KW-1185">Reference proteome</keyword>
<dbReference type="Proteomes" id="UP001165060">
    <property type="component" value="Unassembled WGS sequence"/>
</dbReference>
<feature type="region of interest" description="Disordered" evidence="8">
    <location>
        <begin position="563"/>
        <end position="598"/>
    </location>
</feature>
<keyword evidence="5 6" id="KW-0067">ATP-binding</keyword>
<evidence type="ECO:0000256" key="1">
    <source>
        <dbReference type="ARBA" id="ARBA00022527"/>
    </source>
</evidence>
<feature type="domain" description="Protein kinase" evidence="9">
    <location>
        <begin position="180"/>
        <end position="454"/>
    </location>
</feature>
<evidence type="ECO:0000256" key="8">
    <source>
        <dbReference type="SAM" id="MobiDB-lite"/>
    </source>
</evidence>
<evidence type="ECO:0000256" key="2">
    <source>
        <dbReference type="ARBA" id="ARBA00022679"/>
    </source>
</evidence>
<evidence type="ECO:0000256" key="5">
    <source>
        <dbReference type="ARBA" id="ARBA00022840"/>
    </source>
</evidence>
<evidence type="ECO:0000259" key="9">
    <source>
        <dbReference type="PROSITE" id="PS50011"/>
    </source>
</evidence>
<dbReference type="InterPro" id="IPR000719">
    <property type="entry name" value="Prot_kinase_dom"/>
</dbReference>
<dbReference type="SUPFAM" id="SSF56112">
    <property type="entry name" value="Protein kinase-like (PK-like)"/>
    <property type="match status" value="1"/>
</dbReference>
<keyword evidence="2" id="KW-0808">Transferase</keyword>
<dbReference type="SMART" id="SM00220">
    <property type="entry name" value="S_TKc"/>
    <property type="match status" value="1"/>
</dbReference>
<name>A0ABQ6N3K3_9STRA</name>
<organism evidence="10 11">
    <name type="scientific">Tetraparma gracilis</name>
    <dbReference type="NCBI Taxonomy" id="2962635"/>
    <lineage>
        <taxon>Eukaryota</taxon>
        <taxon>Sar</taxon>
        <taxon>Stramenopiles</taxon>
        <taxon>Ochrophyta</taxon>
        <taxon>Bolidophyceae</taxon>
        <taxon>Parmales</taxon>
        <taxon>Triparmaceae</taxon>
        <taxon>Tetraparma</taxon>
    </lineage>
</organism>
<feature type="compositionally biased region" description="Gly residues" evidence="8">
    <location>
        <begin position="579"/>
        <end position="596"/>
    </location>
</feature>
<evidence type="ECO:0000256" key="6">
    <source>
        <dbReference type="PROSITE-ProRule" id="PRU10141"/>
    </source>
</evidence>
<evidence type="ECO:0000256" key="7">
    <source>
        <dbReference type="SAM" id="Coils"/>
    </source>
</evidence>
<evidence type="ECO:0000256" key="3">
    <source>
        <dbReference type="ARBA" id="ARBA00022741"/>
    </source>
</evidence>
<dbReference type="EMBL" id="BRYB01000851">
    <property type="protein sequence ID" value="GMI38969.1"/>
    <property type="molecule type" value="Genomic_DNA"/>
</dbReference>
<evidence type="ECO:0000256" key="4">
    <source>
        <dbReference type="ARBA" id="ARBA00022777"/>
    </source>
</evidence>
<evidence type="ECO:0000313" key="11">
    <source>
        <dbReference type="Proteomes" id="UP001165060"/>
    </source>
</evidence>
<feature type="compositionally biased region" description="Gly residues" evidence="8">
    <location>
        <begin position="621"/>
        <end position="638"/>
    </location>
</feature>
<dbReference type="Gene3D" id="1.10.510.10">
    <property type="entry name" value="Transferase(Phosphotransferase) domain 1"/>
    <property type="match status" value="1"/>
</dbReference>
<dbReference type="InterPro" id="IPR008271">
    <property type="entry name" value="Ser/Thr_kinase_AS"/>
</dbReference>
<dbReference type="PROSITE" id="PS50011">
    <property type="entry name" value="PROTEIN_KINASE_DOM"/>
    <property type="match status" value="1"/>
</dbReference>
<proteinExistence type="predicted"/>
<accession>A0ABQ6N3K3</accession>
<feature type="region of interest" description="Disordered" evidence="8">
    <location>
        <begin position="462"/>
        <end position="514"/>
    </location>
</feature>
<feature type="coiled-coil region" evidence="7">
    <location>
        <begin position="96"/>
        <end position="130"/>
    </location>
</feature>
<dbReference type="Pfam" id="PF00069">
    <property type="entry name" value="Pkinase"/>
    <property type="match status" value="1"/>
</dbReference>
<feature type="compositionally biased region" description="Low complexity" evidence="8">
    <location>
        <begin position="568"/>
        <end position="578"/>
    </location>
</feature>
<keyword evidence="1" id="KW-0723">Serine/threonine-protein kinase</keyword>
<dbReference type="InterPro" id="IPR017441">
    <property type="entry name" value="Protein_kinase_ATP_BS"/>
</dbReference>
<keyword evidence="3 6" id="KW-0547">Nucleotide-binding</keyword>
<feature type="region of interest" description="Disordered" evidence="8">
    <location>
        <begin position="617"/>
        <end position="655"/>
    </location>
</feature>
<protein>
    <recommendedName>
        <fullName evidence="9">Protein kinase domain-containing protein</fullName>
    </recommendedName>
</protein>